<feature type="transmembrane region" description="Helical" evidence="7">
    <location>
        <begin position="271"/>
        <end position="296"/>
    </location>
</feature>
<proteinExistence type="inferred from homology"/>
<gene>
    <name evidence="10" type="ORF">PATL70BA_2149</name>
</gene>
<keyword evidence="2" id="KW-1003">Cell membrane</keyword>
<keyword evidence="3 7" id="KW-0812">Transmembrane</keyword>
<evidence type="ECO:0000256" key="3">
    <source>
        <dbReference type="ARBA" id="ARBA00022692"/>
    </source>
</evidence>
<dbReference type="GO" id="GO:0005886">
    <property type="term" value="C:plasma membrane"/>
    <property type="evidence" value="ECO:0007669"/>
    <property type="project" value="UniProtKB-SubCell"/>
</dbReference>
<accession>A0A3P7PWB1</accession>
<evidence type="ECO:0000313" key="10">
    <source>
        <dbReference type="EMBL" id="VDN48037.1"/>
    </source>
</evidence>
<dbReference type="InterPro" id="IPR050250">
    <property type="entry name" value="Macrolide_Exporter_MacB"/>
</dbReference>
<feature type="domain" description="ABC3 transporter permease C-terminal" evidence="8">
    <location>
        <begin position="275"/>
        <end position="382"/>
    </location>
</feature>
<dbReference type="Pfam" id="PF02687">
    <property type="entry name" value="FtsX"/>
    <property type="match status" value="1"/>
</dbReference>
<dbReference type="KEGG" id="cbar:PATL70BA_2149"/>
<dbReference type="Proteomes" id="UP000279029">
    <property type="component" value="Chromosome"/>
</dbReference>
<evidence type="ECO:0008006" key="12">
    <source>
        <dbReference type="Google" id="ProtNLM"/>
    </source>
</evidence>
<comment type="subcellular location">
    <subcellularLocation>
        <location evidence="1">Cell membrane</location>
        <topology evidence="1">Multi-pass membrane protein</topology>
    </subcellularLocation>
</comment>
<dbReference type="AlphaFoldDB" id="A0A3P7PWB1"/>
<name>A0A3P7PWB1_9FIRM</name>
<dbReference type="Pfam" id="PF12704">
    <property type="entry name" value="MacB_PCD"/>
    <property type="match status" value="1"/>
</dbReference>
<evidence type="ECO:0000313" key="11">
    <source>
        <dbReference type="Proteomes" id="UP000279029"/>
    </source>
</evidence>
<evidence type="ECO:0000256" key="2">
    <source>
        <dbReference type="ARBA" id="ARBA00022475"/>
    </source>
</evidence>
<evidence type="ECO:0000259" key="9">
    <source>
        <dbReference type="Pfam" id="PF12704"/>
    </source>
</evidence>
<evidence type="ECO:0000256" key="5">
    <source>
        <dbReference type="ARBA" id="ARBA00023136"/>
    </source>
</evidence>
<dbReference type="InterPro" id="IPR025857">
    <property type="entry name" value="MacB_PCD"/>
</dbReference>
<dbReference type="GO" id="GO:0022857">
    <property type="term" value="F:transmembrane transporter activity"/>
    <property type="evidence" value="ECO:0007669"/>
    <property type="project" value="TreeGrafter"/>
</dbReference>
<feature type="transmembrane region" description="Helical" evidence="7">
    <location>
        <begin position="360"/>
        <end position="385"/>
    </location>
</feature>
<dbReference type="PANTHER" id="PTHR30572:SF4">
    <property type="entry name" value="ABC TRANSPORTER PERMEASE YTRF"/>
    <property type="match status" value="1"/>
</dbReference>
<evidence type="ECO:0000256" key="4">
    <source>
        <dbReference type="ARBA" id="ARBA00022989"/>
    </source>
</evidence>
<protein>
    <recommendedName>
        <fullName evidence="12">Macrolide ABC transporter permease</fullName>
    </recommendedName>
</protein>
<dbReference type="PANTHER" id="PTHR30572">
    <property type="entry name" value="MEMBRANE COMPONENT OF TRANSPORTER-RELATED"/>
    <property type="match status" value="1"/>
</dbReference>
<feature type="transmembrane region" description="Helical" evidence="7">
    <location>
        <begin position="21"/>
        <end position="42"/>
    </location>
</feature>
<keyword evidence="5 7" id="KW-0472">Membrane</keyword>
<reference evidence="10 11" key="1">
    <citation type="submission" date="2018-09" db="EMBL/GenBank/DDBJ databases">
        <authorList>
            <person name="Postec A."/>
        </authorList>
    </citation>
    <scope>NUCLEOTIDE SEQUENCE [LARGE SCALE GENOMIC DNA]</scope>
    <source>
        <strain evidence="10">70B-A</strain>
    </source>
</reference>
<sequence length="394" mass="42516">MKITEIFRAIFTNILANKFRVFLTMLGIIVGAATIIMVVGIGKASEKAVEEQFAMLNVGTLYVQTGPGSKDTLSKEDVNLITENAENVQGATILMTTRGDISSNYETFNGSISGVTSIFDEMSNLSMYQGTFIEVAQDERRERVVVLGYTLAETLFPEDIEKAIGESITISGKRYIVVGIIDRVGDAIQGLLIDEAAILPYSTAESYVVGSSGKPRIIAVAKDINAVENAIIELEQIFREAYRPVGGVDLVIKDAGSKLVAAQDSAKTMSVLLISVATIVLIVGGIGIMNVLFVSVRERTKEIGILKALGARRADILLQFLLESIMISFLGGILGIVLSFVTLPLMAYLQVEVNPSLNGYILALVFSVVTGTFFGYYPATLAAALRPIDALRYE</sequence>
<dbReference type="EMBL" id="LR130778">
    <property type="protein sequence ID" value="VDN48037.1"/>
    <property type="molecule type" value="Genomic_DNA"/>
</dbReference>
<evidence type="ECO:0000259" key="8">
    <source>
        <dbReference type="Pfam" id="PF02687"/>
    </source>
</evidence>
<feature type="transmembrane region" description="Helical" evidence="7">
    <location>
        <begin position="316"/>
        <end position="340"/>
    </location>
</feature>
<organism evidence="10 11">
    <name type="scientific">Petrocella atlantisensis</name>
    <dbReference type="NCBI Taxonomy" id="2173034"/>
    <lineage>
        <taxon>Bacteria</taxon>
        <taxon>Bacillati</taxon>
        <taxon>Bacillota</taxon>
        <taxon>Clostridia</taxon>
        <taxon>Lachnospirales</taxon>
        <taxon>Vallitaleaceae</taxon>
        <taxon>Petrocella</taxon>
    </lineage>
</organism>
<keyword evidence="11" id="KW-1185">Reference proteome</keyword>
<evidence type="ECO:0000256" key="7">
    <source>
        <dbReference type="SAM" id="Phobius"/>
    </source>
</evidence>
<evidence type="ECO:0000256" key="6">
    <source>
        <dbReference type="ARBA" id="ARBA00038076"/>
    </source>
</evidence>
<comment type="similarity">
    <text evidence="6">Belongs to the ABC-4 integral membrane protein family.</text>
</comment>
<evidence type="ECO:0000256" key="1">
    <source>
        <dbReference type="ARBA" id="ARBA00004651"/>
    </source>
</evidence>
<feature type="domain" description="MacB-like periplasmic core" evidence="9">
    <location>
        <begin position="22"/>
        <end position="236"/>
    </location>
</feature>
<keyword evidence="4 7" id="KW-1133">Transmembrane helix</keyword>
<dbReference type="InterPro" id="IPR003838">
    <property type="entry name" value="ABC3_permease_C"/>
</dbReference>